<comment type="caution">
    <text evidence="3">The sequence shown here is derived from an EMBL/GenBank/DDBJ whole genome shotgun (WGS) entry which is preliminary data.</text>
</comment>
<dbReference type="EMBL" id="MU089904">
    <property type="protein sequence ID" value="KAF7848999.1"/>
    <property type="molecule type" value="Genomic_DNA"/>
</dbReference>
<feature type="compositionally biased region" description="Polar residues" evidence="2">
    <location>
        <begin position="1"/>
        <end position="28"/>
    </location>
</feature>
<dbReference type="AlphaFoldDB" id="A0A8T0CSD6"/>
<name>A0A8T0CSD6_CORYI</name>
<dbReference type="Proteomes" id="UP000806378">
    <property type="component" value="Unassembled WGS sequence"/>
</dbReference>
<evidence type="ECO:0000256" key="1">
    <source>
        <dbReference type="SAM" id="Coils"/>
    </source>
</evidence>
<gene>
    <name evidence="3" type="ORF">BT93_L1359</name>
</gene>
<organism evidence="3 4">
    <name type="scientific">Corymbia citriodora subsp. variegata</name>
    <dbReference type="NCBI Taxonomy" id="360336"/>
    <lineage>
        <taxon>Eukaryota</taxon>
        <taxon>Viridiplantae</taxon>
        <taxon>Streptophyta</taxon>
        <taxon>Embryophyta</taxon>
        <taxon>Tracheophyta</taxon>
        <taxon>Spermatophyta</taxon>
        <taxon>Magnoliopsida</taxon>
        <taxon>eudicotyledons</taxon>
        <taxon>Gunneridae</taxon>
        <taxon>Pentapetalae</taxon>
        <taxon>rosids</taxon>
        <taxon>malvids</taxon>
        <taxon>Myrtales</taxon>
        <taxon>Myrtaceae</taxon>
        <taxon>Myrtoideae</taxon>
        <taxon>Eucalypteae</taxon>
        <taxon>Corymbia</taxon>
    </lineage>
</organism>
<protein>
    <submittedName>
        <fullName evidence="3">Uncharacterized protein</fullName>
    </submittedName>
</protein>
<accession>A0A8T0CSD6</accession>
<dbReference type="OrthoDB" id="1743118at2759"/>
<feature type="compositionally biased region" description="Acidic residues" evidence="2">
    <location>
        <begin position="88"/>
        <end position="97"/>
    </location>
</feature>
<keyword evidence="4" id="KW-1185">Reference proteome</keyword>
<evidence type="ECO:0000256" key="2">
    <source>
        <dbReference type="SAM" id="MobiDB-lite"/>
    </source>
</evidence>
<evidence type="ECO:0000313" key="4">
    <source>
        <dbReference type="Proteomes" id="UP000806378"/>
    </source>
</evidence>
<dbReference type="Gramene" id="rna-gnl|WGS:JABURB|Cocit.L1359.1">
    <property type="protein sequence ID" value="cds-KAF7848999.1"/>
    <property type="gene ID" value="gene-BT93_L1359"/>
</dbReference>
<keyword evidence="1" id="KW-0175">Coiled coil</keyword>
<reference evidence="3" key="1">
    <citation type="submission" date="2020-05" db="EMBL/GenBank/DDBJ databases">
        <title>WGS assembly of Corymbia citriodora subspecies variegata.</title>
        <authorList>
            <person name="Barry K."/>
            <person name="Hundley H."/>
            <person name="Shu S."/>
            <person name="Jenkins J."/>
            <person name="Grimwood J."/>
            <person name="Baten A."/>
        </authorList>
    </citation>
    <scope>NUCLEOTIDE SEQUENCE</scope>
    <source>
        <strain evidence="3">CV2-018</strain>
    </source>
</reference>
<evidence type="ECO:0000313" key="3">
    <source>
        <dbReference type="EMBL" id="KAF7848999.1"/>
    </source>
</evidence>
<proteinExistence type="predicted"/>
<sequence>MQTPVQPPEVQSPTHSGEQTSARTSSVGDSIADEPEPEPIKNPSATGSGAASALTSATTPTTSTASIPSHGAAETVNLPSAQPSTVPEESEVSDIEMSDLEAIDEILGVVKPRRERPLPSGSDLSTPGAVDSVRAKWEQLYQLTTEGYSQIASNSSVEDRIKNLLDELSFGDDCFTKTPKFQCECKEFATLFADGVEVFRQNCNKIDSSTAAEESFNKLEDRLEAGKKILKERRSSYQAAIDKKGELTEEKERLEALLAEVERQIELNSIHIQHEGRSMKQQLSEVQATTQECHRQRAEVERHLSIRRKCMEDNETLDEHLSTFRSSVKRQLDSARQDSSSKADPQVDLQDCQMSIEEHGQIVPQRTPELFFPEASEPRPRELLIRLAEMSMAVFARCFCC</sequence>
<feature type="coiled-coil region" evidence="1">
    <location>
        <begin position="237"/>
        <end position="267"/>
    </location>
</feature>
<feature type="region of interest" description="Disordered" evidence="2">
    <location>
        <begin position="1"/>
        <end position="97"/>
    </location>
</feature>
<feature type="compositionally biased region" description="Polar residues" evidence="2">
    <location>
        <begin position="77"/>
        <end position="87"/>
    </location>
</feature>
<feature type="compositionally biased region" description="Low complexity" evidence="2">
    <location>
        <begin position="43"/>
        <end position="66"/>
    </location>
</feature>